<feature type="transmembrane region" description="Helical" evidence="6">
    <location>
        <begin position="191"/>
        <end position="212"/>
    </location>
</feature>
<evidence type="ECO:0008006" key="11">
    <source>
        <dbReference type="Google" id="ProtNLM"/>
    </source>
</evidence>
<feature type="transmembrane region" description="Helical" evidence="6">
    <location>
        <begin position="307"/>
        <end position="325"/>
    </location>
</feature>
<evidence type="ECO:0000313" key="10">
    <source>
        <dbReference type="Proteomes" id="UP000827892"/>
    </source>
</evidence>
<organism evidence="9 10">
    <name type="scientific">Caenorhabditis briggsae</name>
    <dbReference type="NCBI Taxonomy" id="6238"/>
    <lineage>
        <taxon>Eukaryota</taxon>
        <taxon>Metazoa</taxon>
        <taxon>Ecdysozoa</taxon>
        <taxon>Nematoda</taxon>
        <taxon>Chromadorea</taxon>
        <taxon>Rhabditida</taxon>
        <taxon>Rhabditina</taxon>
        <taxon>Rhabditomorpha</taxon>
        <taxon>Rhabditoidea</taxon>
        <taxon>Rhabditidae</taxon>
        <taxon>Peloderinae</taxon>
        <taxon>Caenorhabditis</taxon>
    </lineage>
</organism>
<feature type="transmembrane region" description="Helical" evidence="6">
    <location>
        <begin position="127"/>
        <end position="146"/>
    </location>
</feature>
<feature type="region of interest" description="Disordered" evidence="5">
    <location>
        <begin position="1"/>
        <end position="30"/>
    </location>
</feature>
<keyword evidence="2 6" id="KW-0812">Transmembrane</keyword>
<dbReference type="Pfam" id="PF07735">
    <property type="entry name" value="FBA_2"/>
    <property type="match status" value="1"/>
</dbReference>
<dbReference type="EMBL" id="CP090891">
    <property type="protein sequence ID" value="ULU14165.1"/>
    <property type="molecule type" value="Genomic_DNA"/>
</dbReference>
<feature type="transmembrane region" description="Helical" evidence="6">
    <location>
        <begin position="232"/>
        <end position="248"/>
    </location>
</feature>
<evidence type="ECO:0000256" key="1">
    <source>
        <dbReference type="ARBA" id="ARBA00004141"/>
    </source>
</evidence>
<feature type="transmembrane region" description="Helical" evidence="6">
    <location>
        <begin position="346"/>
        <end position="366"/>
    </location>
</feature>
<keyword evidence="3 6" id="KW-1133">Transmembrane helix</keyword>
<evidence type="ECO:0000259" key="7">
    <source>
        <dbReference type="Pfam" id="PF01490"/>
    </source>
</evidence>
<reference evidence="9 10" key="1">
    <citation type="submission" date="2022-05" db="EMBL/GenBank/DDBJ databases">
        <title>Chromosome-level reference genomes for two strains of Caenorhabditis briggsae: an improved platform for comparative genomics.</title>
        <authorList>
            <person name="Stevens L."/>
            <person name="Andersen E.C."/>
        </authorList>
    </citation>
    <scope>NUCLEOTIDE SEQUENCE [LARGE SCALE GENOMIC DNA]</scope>
    <source>
        <strain evidence="9">QX1410_ONT</strain>
        <tissue evidence="9">Whole-organism</tissue>
    </source>
</reference>
<evidence type="ECO:0000256" key="5">
    <source>
        <dbReference type="SAM" id="MobiDB-lite"/>
    </source>
</evidence>
<evidence type="ECO:0000256" key="6">
    <source>
        <dbReference type="SAM" id="Phobius"/>
    </source>
</evidence>
<sequence>MGTKKVYTVNSDGKLPQKHSETSMASSDSSSTYHNSHGISWAMAAVFIVGDMMGAGMISLPLSLGRAGLIAGVVLILLASLFSGYTGIQLGENWEMMQIRWPKYRTHCRRPYPEMAYRALGNWARQAVAVCLVVSQFLIACVLLLISAENFTNLLNTFFGLHLDFCIFIVAIALVLWPFSMLQSPMDFWQLAVISALSSTVAAGLIVFGASWDMPVCAPHRQMPALTAKQFTLSYGTIVFAFGGHGAFPTIQHDMAMPGQFNKSVISSYILITLVYLAVSITGLMAYGDSMVDTVIPSIQLTWVAQTINVLITAHILPTIIIVLSPLSQQVEEWIRIPNQFGGRRFLVRTIVLLLVCFTALSVLKLGLFLDLVGATTITLMTMVLPSIFWLFMQASHKKREDGLKAGTILPNTPDVETASLADVWYYTPKLLLAFNLISLTFGLVGGLTSAWSAIEALIFSEQVAPCYVNWFRHGFTAEVAGGSVNCCGVFKNITHYGGIEQCSILSSARELIGRNIEVEEVHIVDTSEVPDVDKLMPLFNQMNITQKIVCLQKFPSNFRLKLDKFPEEILLHYSCWFTIDQLLDCTCVRIELWGSLLSNQDMDVFFRKSKKSGSFSNLCWLQIESKKTDNKSPILGMIPPIERHHSPRMRASLGGDSNILNPVRVAKEDGTIGWLKLDLATSSTLKFLV</sequence>
<proteinExistence type="predicted"/>
<dbReference type="Proteomes" id="UP000827892">
    <property type="component" value="Chromosome I"/>
</dbReference>
<feature type="domain" description="Sdz-33 F-box" evidence="8">
    <location>
        <begin position="569"/>
        <end position="624"/>
    </location>
</feature>
<evidence type="ECO:0000256" key="2">
    <source>
        <dbReference type="ARBA" id="ARBA00022692"/>
    </source>
</evidence>
<name>A0AAE9J0I8_CAEBR</name>
<feature type="transmembrane region" description="Helical" evidence="6">
    <location>
        <begin position="39"/>
        <end position="62"/>
    </location>
</feature>
<dbReference type="Gene3D" id="1.20.1740.10">
    <property type="entry name" value="Amino acid/polyamine transporter I"/>
    <property type="match status" value="1"/>
</dbReference>
<feature type="transmembrane region" description="Helical" evidence="6">
    <location>
        <begin position="372"/>
        <end position="392"/>
    </location>
</feature>
<dbReference type="PANTHER" id="PTHR22950">
    <property type="entry name" value="AMINO ACID TRANSPORTER"/>
    <property type="match status" value="1"/>
</dbReference>
<feature type="transmembrane region" description="Helical" evidence="6">
    <location>
        <begin position="158"/>
        <end position="179"/>
    </location>
</feature>
<feature type="transmembrane region" description="Helical" evidence="6">
    <location>
        <begin position="269"/>
        <end position="287"/>
    </location>
</feature>
<dbReference type="AlphaFoldDB" id="A0AAE9J0I8"/>
<protein>
    <recommendedName>
        <fullName evidence="11">Amino acid transporter transmembrane domain-containing protein</fullName>
    </recommendedName>
</protein>
<dbReference type="GO" id="GO:0016020">
    <property type="term" value="C:membrane"/>
    <property type="evidence" value="ECO:0007669"/>
    <property type="project" value="UniProtKB-SubCell"/>
</dbReference>
<dbReference type="PANTHER" id="PTHR22950:SF703">
    <property type="entry name" value="AMINO ACID TRANSPORTER TRANSMEMBRANE DOMAIN-CONTAINING PROTEIN"/>
    <property type="match status" value="1"/>
</dbReference>
<dbReference type="Pfam" id="PF01490">
    <property type="entry name" value="Aa_trans"/>
    <property type="match status" value="1"/>
</dbReference>
<evidence type="ECO:0000259" key="8">
    <source>
        <dbReference type="Pfam" id="PF07735"/>
    </source>
</evidence>
<evidence type="ECO:0000256" key="4">
    <source>
        <dbReference type="ARBA" id="ARBA00023136"/>
    </source>
</evidence>
<dbReference type="FunFam" id="1.20.1740.10:FF:000052">
    <property type="entry name" value="Lysine histidine transporter-like 3"/>
    <property type="match status" value="1"/>
</dbReference>
<dbReference type="InterPro" id="IPR012885">
    <property type="entry name" value="F-box_Sdz-33"/>
</dbReference>
<feature type="transmembrane region" description="Helical" evidence="6">
    <location>
        <begin position="68"/>
        <end position="88"/>
    </location>
</feature>
<accession>A0AAE9J0I8</accession>
<dbReference type="InterPro" id="IPR013057">
    <property type="entry name" value="AA_transpt_TM"/>
</dbReference>
<keyword evidence="4 6" id="KW-0472">Membrane</keyword>
<feature type="domain" description="Amino acid transporter transmembrane" evidence="7">
    <location>
        <begin position="37"/>
        <end position="399"/>
    </location>
</feature>
<feature type="transmembrane region" description="Helical" evidence="6">
    <location>
        <begin position="431"/>
        <end position="455"/>
    </location>
</feature>
<evidence type="ECO:0000313" key="9">
    <source>
        <dbReference type="EMBL" id="ULU14165.1"/>
    </source>
</evidence>
<evidence type="ECO:0000256" key="3">
    <source>
        <dbReference type="ARBA" id="ARBA00022989"/>
    </source>
</evidence>
<comment type="subcellular location">
    <subcellularLocation>
        <location evidence="1">Membrane</location>
        <topology evidence="1">Multi-pass membrane protein</topology>
    </subcellularLocation>
</comment>
<gene>
    <name evidence="9" type="ORF">L3Y34_016586</name>
</gene>